<name>A0A7T4N4Q0_9BURK</name>
<feature type="region of interest" description="Disordered" evidence="1">
    <location>
        <begin position="247"/>
        <end position="269"/>
    </location>
</feature>
<organism evidence="2 3">
    <name type="scientific">Paraburkholderia ginsengisoli</name>
    <dbReference type="NCBI Taxonomy" id="311231"/>
    <lineage>
        <taxon>Bacteria</taxon>
        <taxon>Pseudomonadati</taxon>
        <taxon>Pseudomonadota</taxon>
        <taxon>Betaproteobacteria</taxon>
        <taxon>Burkholderiales</taxon>
        <taxon>Burkholderiaceae</taxon>
        <taxon>Paraburkholderia</taxon>
    </lineage>
</organism>
<dbReference type="EMBL" id="CP066075">
    <property type="protein sequence ID" value="QQC65214.1"/>
    <property type="molecule type" value="Genomic_DNA"/>
</dbReference>
<dbReference type="KEGG" id="pgis:I6I06_07075"/>
<accession>A0A7T4N4Q0</accession>
<dbReference type="Proteomes" id="UP000595610">
    <property type="component" value="Chromosome 1"/>
</dbReference>
<dbReference type="RefSeq" id="WP_052400497.1">
    <property type="nucleotide sequence ID" value="NZ_CP066075.1"/>
</dbReference>
<sequence length="269" mass="29598">MGSTELKTDASQRWMMSSKDAYEGGRIFLTTEQKQAVEEGKKSSQRAYADVWAKDAALVQRVRSFLATHFHWHQRLLKSGTDLEVIQTLQSMIRGESVVLVTEPFRSAGSAAAATPAQPTMRSFRESLMTEYGMTYDAATAYIESYNDMVDRVNAVTDRYPNGTASSLADAVDDDLTENATPLGDAQAFDYQPADVPEGTVFDLAKTPNEGDPGTWYTNRGSGQMRLYGDDRKAAVDFDFDHDHGQGAPHAHNWNNGARGPGLPFSLLP</sequence>
<dbReference type="AlphaFoldDB" id="A0A7T4N4Q0"/>
<keyword evidence="3" id="KW-1185">Reference proteome</keyword>
<evidence type="ECO:0000313" key="2">
    <source>
        <dbReference type="EMBL" id="QQC65214.1"/>
    </source>
</evidence>
<evidence type="ECO:0000313" key="3">
    <source>
        <dbReference type="Proteomes" id="UP000595610"/>
    </source>
</evidence>
<gene>
    <name evidence="2" type="ORF">I6I06_07075</name>
</gene>
<protein>
    <submittedName>
        <fullName evidence="2">Uncharacterized protein</fullName>
    </submittedName>
</protein>
<reference evidence="2 3" key="1">
    <citation type="submission" date="2020-12" db="EMBL/GenBank/DDBJ databases">
        <title>FDA dAtabase for Regulatory Grade micrObial Sequences (FDA-ARGOS): Supporting development and validation of Infectious Disease Dx tests.</title>
        <authorList>
            <person name="Nelson B."/>
            <person name="Plummer A."/>
            <person name="Tallon L."/>
            <person name="Sadzewicz L."/>
            <person name="Zhao X."/>
            <person name="Boylan J."/>
            <person name="Ott S."/>
            <person name="Bowen H."/>
            <person name="Vavikolanu K."/>
            <person name="Mehta A."/>
            <person name="Aluvathingal J."/>
            <person name="Nadendla S."/>
            <person name="Myers T."/>
            <person name="Yan Y."/>
            <person name="Sichtig H."/>
        </authorList>
    </citation>
    <scope>NUCLEOTIDE SEQUENCE [LARGE SCALE GENOMIC DNA]</scope>
    <source>
        <strain evidence="2 3">FDAARGOS_1049</strain>
    </source>
</reference>
<evidence type="ECO:0000256" key="1">
    <source>
        <dbReference type="SAM" id="MobiDB-lite"/>
    </source>
</evidence>
<proteinExistence type="predicted"/>